<dbReference type="Proteomes" id="UP000251341">
    <property type="component" value="Unassembled WGS sequence"/>
</dbReference>
<dbReference type="InterPro" id="IPR020046">
    <property type="entry name" value="5-3_exonucl_a-hlix_arch_N"/>
</dbReference>
<dbReference type="FunFam" id="3.40.50.1010:FF:000001">
    <property type="entry name" value="DNA polymerase I"/>
    <property type="match status" value="1"/>
</dbReference>
<dbReference type="Gene3D" id="1.20.1060.10">
    <property type="entry name" value="Taq DNA Polymerase, Chain T, domain 4"/>
    <property type="match status" value="1"/>
</dbReference>
<accession>A0A315FZ64</accession>
<dbReference type="Pfam" id="PF00476">
    <property type="entry name" value="DNA_pol_A"/>
    <property type="match status" value="1"/>
</dbReference>
<evidence type="ECO:0000259" key="19">
    <source>
        <dbReference type="SMART" id="SM00475"/>
    </source>
</evidence>
<feature type="domain" description="5'-3' exonuclease" evidence="19">
    <location>
        <begin position="4"/>
        <end position="269"/>
    </location>
</feature>
<dbReference type="InterPro" id="IPR002562">
    <property type="entry name" value="3'-5'_exonuclease_dom"/>
</dbReference>
<feature type="domain" description="3'-5' exonuclease" evidence="18">
    <location>
        <begin position="334"/>
        <end position="520"/>
    </location>
</feature>
<evidence type="ECO:0000256" key="5">
    <source>
        <dbReference type="ARBA" id="ARBA00022679"/>
    </source>
</evidence>
<dbReference type="SUPFAM" id="SSF56672">
    <property type="entry name" value="DNA/RNA polymerases"/>
    <property type="match status" value="1"/>
</dbReference>
<evidence type="ECO:0000259" key="20">
    <source>
        <dbReference type="SMART" id="SM00482"/>
    </source>
</evidence>
<evidence type="ECO:0000256" key="12">
    <source>
        <dbReference type="ARBA" id="ARBA00022932"/>
    </source>
</evidence>
<evidence type="ECO:0000256" key="7">
    <source>
        <dbReference type="ARBA" id="ARBA00022705"/>
    </source>
</evidence>
<evidence type="ECO:0000256" key="8">
    <source>
        <dbReference type="ARBA" id="ARBA00022722"/>
    </source>
</evidence>
<keyword evidence="10 17" id="KW-0378">Hydrolase</keyword>
<keyword evidence="13 17" id="KW-0238">DNA-binding</keyword>
<dbReference type="GO" id="GO:0006261">
    <property type="term" value="P:DNA-templated DNA replication"/>
    <property type="evidence" value="ECO:0007669"/>
    <property type="project" value="UniProtKB-UniRule"/>
</dbReference>
<dbReference type="RefSeq" id="WP_108401682.1">
    <property type="nucleotide sequence ID" value="NZ_NESP01000001.1"/>
</dbReference>
<dbReference type="InterPro" id="IPR020045">
    <property type="entry name" value="DNA_polI_H3TH"/>
</dbReference>
<evidence type="ECO:0000256" key="2">
    <source>
        <dbReference type="ARBA" id="ARBA00011541"/>
    </source>
</evidence>
<dbReference type="CDD" id="cd08637">
    <property type="entry name" value="DNA_pol_A_pol_I_C"/>
    <property type="match status" value="1"/>
</dbReference>
<evidence type="ECO:0000256" key="10">
    <source>
        <dbReference type="ARBA" id="ARBA00022801"/>
    </source>
</evidence>
<keyword evidence="12 17" id="KW-0239">DNA-directed DNA polymerase</keyword>
<dbReference type="SUPFAM" id="SSF88723">
    <property type="entry name" value="PIN domain-like"/>
    <property type="match status" value="1"/>
</dbReference>
<protein>
    <recommendedName>
        <fullName evidence="4 16">DNA polymerase I</fullName>
        <ecNumber evidence="3 16">2.7.7.7</ecNumber>
    </recommendedName>
</protein>
<evidence type="ECO:0000256" key="9">
    <source>
        <dbReference type="ARBA" id="ARBA00022763"/>
    </source>
</evidence>
<dbReference type="FunFam" id="1.20.1060.10:FF:000001">
    <property type="entry name" value="DNA polymerase I"/>
    <property type="match status" value="1"/>
</dbReference>
<evidence type="ECO:0000256" key="15">
    <source>
        <dbReference type="ARBA" id="ARBA00049244"/>
    </source>
</evidence>
<dbReference type="EC" id="2.7.7.7" evidence="3 16"/>
<dbReference type="GO" id="GO:0003887">
    <property type="term" value="F:DNA-directed DNA polymerase activity"/>
    <property type="evidence" value="ECO:0007669"/>
    <property type="project" value="UniProtKB-UniRule"/>
</dbReference>
<keyword evidence="22" id="KW-1185">Reference proteome</keyword>
<dbReference type="InterPro" id="IPR012337">
    <property type="entry name" value="RNaseH-like_sf"/>
</dbReference>
<keyword evidence="6 17" id="KW-0548">Nucleotidyltransferase</keyword>
<keyword evidence="9 17" id="KW-0227">DNA damage</keyword>
<proteinExistence type="inferred from homology"/>
<dbReference type="FunFam" id="1.10.150.20:FF:000003">
    <property type="entry name" value="DNA polymerase I"/>
    <property type="match status" value="1"/>
</dbReference>
<evidence type="ECO:0000256" key="6">
    <source>
        <dbReference type="ARBA" id="ARBA00022695"/>
    </source>
</evidence>
<evidence type="ECO:0000313" key="22">
    <source>
        <dbReference type="Proteomes" id="UP000251341"/>
    </source>
</evidence>
<comment type="similarity">
    <text evidence="1 17">Belongs to the DNA polymerase type-A family.</text>
</comment>
<dbReference type="InterPro" id="IPR002421">
    <property type="entry name" value="5-3_exonuclease"/>
</dbReference>
<keyword evidence="11 17" id="KW-0269">Exonuclease</keyword>
<dbReference type="NCBIfam" id="TIGR00593">
    <property type="entry name" value="pola"/>
    <property type="match status" value="1"/>
</dbReference>
<keyword evidence="8" id="KW-0540">Nuclease</keyword>
<dbReference type="Gene3D" id="3.30.70.370">
    <property type="match status" value="1"/>
</dbReference>
<comment type="function">
    <text evidence="17">In addition to polymerase activity, this DNA polymerase exhibits 3'-5' and 5'-3' exonuclease activity.</text>
</comment>
<evidence type="ECO:0000256" key="17">
    <source>
        <dbReference type="RuleBase" id="RU004460"/>
    </source>
</evidence>
<dbReference type="Gene3D" id="1.10.150.20">
    <property type="entry name" value="5' to 3' exonuclease, C-terminal subdomain"/>
    <property type="match status" value="2"/>
</dbReference>
<dbReference type="GO" id="GO:0006302">
    <property type="term" value="P:double-strand break repair"/>
    <property type="evidence" value="ECO:0007669"/>
    <property type="project" value="TreeGrafter"/>
</dbReference>
<evidence type="ECO:0000256" key="4">
    <source>
        <dbReference type="ARBA" id="ARBA00020311"/>
    </source>
</evidence>
<comment type="catalytic activity">
    <reaction evidence="15 17">
        <text>DNA(n) + a 2'-deoxyribonucleoside 5'-triphosphate = DNA(n+1) + diphosphate</text>
        <dbReference type="Rhea" id="RHEA:22508"/>
        <dbReference type="Rhea" id="RHEA-COMP:17339"/>
        <dbReference type="Rhea" id="RHEA-COMP:17340"/>
        <dbReference type="ChEBI" id="CHEBI:33019"/>
        <dbReference type="ChEBI" id="CHEBI:61560"/>
        <dbReference type="ChEBI" id="CHEBI:173112"/>
        <dbReference type="EC" id="2.7.7.7"/>
    </reaction>
</comment>
<dbReference type="Pfam" id="PF01367">
    <property type="entry name" value="5_3_exonuc"/>
    <property type="match status" value="1"/>
</dbReference>
<keyword evidence="5 17" id="KW-0808">Transferase</keyword>
<evidence type="ECO:0000256" key="16">
    <source>
        <dbReference type="NCBIfam" id="TIGR00593"/>
    </source>
</evidence>
<evidence type="ECO:0000256" key="13">
    <source>
        <dbReference type="ARBA" id="ARBA00023125"/>
    </source>
</evidence>
<dbReference type="Pfam" id="PF01612">
    <property type="entry name" value="DNA_pol_A_exo1"/>
    <property type="match status" value="1"/>
</dbReference>
<dbReference type="InterPro" id="IPR018320">
    <property type="entry name" value="DNA_polymerase_1"/>
</dbReference>
<dbReference type="PANTHER" id="PTHR10133">
    <property type="entry name" value="DNA POLYMERASE I"/>
    <property type="match status" value="1"/>
</dbReference>
<dbReference type="InterPro" id="IPR043502">
    <property type="entry name" value="DNA/RNA_pol_sf"/>
</dbReference>
<dbReference type="EMBL" id="NESP01000001">
    <property type="protein sequence ID" value="PUE58637.1"/>
    <property type="molecule type" value="Genomic_DNA"/>
</dbReference>
<dbReference type="Gene3D" id="3.40.50.1010">
    <property type="entry name" value="5'-nuclease"/>
    <property type="match status" value="1"/>
</dbReference>
<dbReference type="CDD" id="cd09898">
    <property type="entry name" value="H3TH_53EXO"/>
    <property type="match status" value="1"/>
</dbReference>
<evidence type="ECO:0000256" key="11">
    <source>
        <dbReference type="ARBA" id="ARBA00022839"/>
    </source>
</evidence>
<dbReference type="PRINTS" id="PR00868">
    <property type="entry name" value="DNAPOLI"/>
</dbReference>
<dbReference type="GO" id="GO:0008408">
    <property type="term" value="F:3'-5' exonuclease activity"/>
    <property type="evidence" value="ECO:0007669"/>
    <property type="project" value="UniProtKB-UniRule"/>
</dbReference>
<dbReference type="InterPro" id="IPR001098">
    <property type="entry name" value="DNA-dir_DNA_pol_A_palm_dom"/>
</dbReference>
<dbReference type="InterPro" id="IPR008918">
    <property type="entry name" value="HhH2"/>
</dbReference>
<dbReference type="AlphaFoldDB" id="A0A315FZ64"/>
<dbReference type="SMART" id="SM00279">
    <property type="entry name" value="HhH2"/>
    <property type="match status" value="1"/>
</dbReference>
<gene>
    <name evidence="17" type="primary">polA</name>
    <name evidence="21" type="ORF">B9Z44_02895</name>
</gene>
<name>A0A315FZ64_9BURK</name>
<dbReference type="SMART" id="SM00474">
    <property type="entry name" value="35EXOc"/>
    <property type="match status" value="1"/>
</dbReference>
<dbReference type="NCBIfam" id="NF004397">
    <property type="entry name" value="PRK05755.1"/>
    <property type="match status" value="1"/>
</dbReference>
<dbReference type="SUPFAM" id="SSF53098">
    <property type="entry name" value="Ribonuclease H-like"/>
    <property type="match status" value="1"/>
</dbReference>
<dbReference type="GO" id="GO:0003677">
    <property type="term" value="F:DNA binding"/>
    <property type="evidence" value="ECO:0007669"/>
    <property type="project" value="UniProtKB-UniRule"/>
</dbReference>
<keyword evidence="14 17" id="KW-0234">DNA repair</keyword>
<comment type="subunit">
    <text evidence="2">Single-chain monomer with multiple functions.</text>
</comment>
<evidence type="ECO:0000256" key="14">
    <source>
        <dbReference type="ARBA" id="ARBA00023204"/>
    </source>
</evidence>
<feature type="domain" description="DNA-directed DNA polymerase family A palm" evidence="20">
    <location>
        <begin position="688"/>
        <end position="894"/>
    </location>
</feature>
<dbReference type="Gene3D" id="3.30.420.10">
    <property type="entry name" value="Ribonuclease H-like superfamily/Ribonuclease H"/>
    <property type="match status" value="1"/>
</dbReference>
<sequence length="930" mass="101834">MSESKTLLLVDGSSYLYRAFHAMPDLRAVPGDPTSAATGAIRGMINMMQALRKEVPTQLAACVFDAKGPTFRDEMYPAYKANRSPMPDDLRAQIEPIHAMVRMLGWTVLDVPGVEADDVIATLAVTAAQQGVTVVVSSGDKDLSQLVNEHITIMDTMNGKKRDVAGVTAEFGVPPSLMIDYQTLVGDTVDNVPGVHKVGPKTAAKWLMEYGSLDNLLQNASAIKGVAGENLRQAVDWLPTGRQLVTMKTDCDLSAYVPNLPALDALHLAEPDKPALKTFYETYGFKGLARAISEGTDTLTSAPAGAAPKPKFEPNLGLFDEPEPTVSAVSDKAYDCVLTWEAFDVWLAKLQAAELVAFDTETTSLDAMRAEIVGLSFSVKPGEACYIPLTHSYGDAPTQLPIDEVLAKLKPWFENPAIHKVGQHIKYDRHVMANHGIEVKGYAHDTMLQSYVLEVHKPHGLASLAERHVGRKGLSYEDLCGKGAHQIPFSQVDVARATEYSCEDSDMTLDVHQVLWPRLQADDKLRFIYELEIDSSEALYRIERNGVLIDAATLAAQSHALGQRIVQLETEAYEIAGQPFNLASPKQLGEIFFDKLGLPVIKKTATGARSTDEEVLEKLAEDYPLPAKILEHRSLSKLKGTYTDKLALMALPRTGRVHTHYAQAVAVTGRLSSNDPNLQNIPIRTAEGRKVREAFVAPAGCVIASADYSQIELRIMAHISGDEALVKAFHEGLDVHRATAAEVFGVAVGDVSTEQRRYAKVINFGLIYGMSAFGLAKALGIDNSAAKNYIIRYFERFAGVKRYMDDTREQAKAQGYVETVFGRRLYLPEINSPNGPRRAGAERAAINAPMQGTAADLIKLSMVAVQKAIDQQQRQTKVIMQVHDELVFEVPESEVEWVRTEVPRLMADVAQLKVPLLAEVGVGPNWDKAH</sequence>
<dbReference type="SUPFAM" id="SSF47807">
    <property type="entry name" value="5' to 3' exonuclease, C-terminal subdomain"/>
    <property type="match status" value="1"/>
</dbReference>
<dbReference type="SMART" id="SM00475">
    <property type="entry name" value="53EXOc"/>
    <property type="match status" value="1"/>
</dbReference>
<dbReference type="CDD" id="cd09859">
    <property type="entry name" value="PIN_53EXO"/>
    <property type="match status" value="1"/>
</dbReference>
<comment type="caution">
    <text evidence="21">The sequence shown here is derived from an EMBL/GenBank/DDBJ whole genome shotgun (WGS) entry which is preliminary data.</text>
</comment>
<evidence type="ECO:0000259" key="18">
    <source>
        <dbReference type="SMART" id="SM00474"/>
    </source>
</evidence>
<evidence type="ECO:0000256" key="3">
    <source>
        <dbReference type="ARBA" id="ARBA00012417"/>
    </source>
</evidence>
<dbReference type="FunFam" id="1.10.150.20:FF:000002">
    <property type="entry name" value="DNA polymerase I"/>
    <property type="match status" value="1"/>
</dbReference>
<dbReference type="CDD" id="cd06139">
    <property type="entry name" value="DNA_polA_I_Ecoli_like_exo"/>
    <property type="match status" value="1"/>
</dbReference>
<dbReference type="InterPro" id="IPR019760">
    <property type="entry name" value="DNA-dir_DNA_pol_A_CS"/>
</dbReference>
<dbReference type="SMART" id="SM00482">
    <property type="entry name" value="POLAc"/>
    <property type="match status" value="1"/>
</dbReference>
<dbReference type="PANTHER" id="PTHR10133:SF27">
    <property type="entry name" value="DNA POLYMERASE NU"/>
    <property type="match status" value="1"/>
</dbReference>
<organism evidence="21 22">
    <name type="scientific">Limnohabitans curvus</name>
    <dbReference type="NCBI Taxonomy" id="323423"/>
    <lineage>
        <taxon>Bacteria</taxon>
        <taxon>Pseudomonadati</taxon>
        <taxon>Pseudomonadota</taxon>
        <taxon>Betaproteobacteria</taxon>
        <taxon>Burkholderiales</taxon>
        <taxon>Comamonadaceae</taxon>
        <taxon>Limnohabitans</taxon>
    </lineage>
</organism>
<evidence type="ECO:0000256" key="1">
    <source>
        <dbReference type="ARBA" id="ARBA00007705"/>
    </source>
</evidence>
<keyword evidence="7 17" id="KW-0235">DNA replication</keyword>
<dbReference type="InterPro" id="IPR036397">
    <property type="entry name" value="RNaseH_sf"/>
</dbReference>
<dbReference type="Pfam" id="PF02739">
    <property type="entry name" value="5_3_exonuc_N"/>
    <property type="match status" value="1"/>
</dbReference>
<dbReference type="PROSITE" id="PS00447">
    <property type="entry name" value="DNA_POLYMERASE_A"/>
    <property type="match status" value="1"/>
</dbReference>
<evidence type="ECO:0000313" key="21">
    <source>
        <dbReference type="EMBL" id="PUE58637.1"/>
    </source>
</evidence>
<dbReference type="InterPro" id="IPR029060">
    <property type="entry name" value="PIN-like_dom_sf"/>
</dbReference>
<dbReference type="GO" id="GO:0008409">
    <property type="term" value="F:5'-3' exonuclease activity"/>
    <property type="evidence" value="ECO:0007669"/>
    <property type="project" value="UniProtKB-UniRule"/>
</dbReference>
<reference evidence="21 22" key="1">
    <citation type="submission" date="2017-04" db="EMBL/GenBank/DDBJ databases">
        <title>Unexpected and diverse lifestyles within the genus Limnohabitans.</title>
        <authorList>
            <person name="Kasalicky V."/>
            <person name="Mehrshad M."/>
            <person name="Andrei S.-A."/>
            <person name="Salcher M."/>
            <person name="Kratochvilova H."/>
            <person name="Simek K."/>
            <person name="Ghai R."/>
        </authorList>
    </citation>
    <scope>NUCLEOTIDE SEQUENCE [LARGE SCALE GENOMIC DNA]</scope>
    <source>
        <strain evidence="21 22">MWH-C5</strain>
    </source>
</reference>
<dbReference type="FunFam" id="3.30.420.10:FF:000026">
    <property type="entry name" value="DNA polymerase I"/>
    <property type="match status" value="1"/>
</dbReference>
<dbReference type="InterPro" id="IPR002298">
    <property type="entry name" value="DNA_polymerase_A"/>
</dbReference>
<dbReference type="InterPro" id="IPR036279">
    <property type="entry name" value="5-3_exonuclease_C_sf"/>
</dbReference>